<gene>
    <name evidence="2" type="ORF">Afil01_26270</name>
</gene>
<protein>
    <submittedName>
        <fullName evidence="2">Uncharacterized protein</fullName>
    </submittedName>
</protein>
<dbReference type="EMBL" id="BSTX01000002">
    <property type="protein sequence ID" value="GLZ77820.1"/>
    <property type="molecule type" value="Genomic_DNA"/>
</dbReference>
<evidence type="ECO:0000256" key="1">
    <source>
        <dbReference type="SAM" id="SignalP"/>
    </source>
</evidence>
<dbReference type="AlphaFoldDB" id="A0A9W6SKY6"/>
<feature type="chain" id="PRO_5040898471" evidence="1">
    <location>
        <begin position="33"/>
        <end position="130"/>
    </location>
</feature>
<reference evidence="2" key="1">
    <citation type="submission" date="2023-03" db="EMBL/GenBank/DDBJ databases">
        <title>Actinorhabdospora filicis NBRC 111898.</title>
        <authorList>
            <person name="Ichikawa N."/>
            <person name="Sato H."/>
            <person name="Tonouchi N."/>
        </authorList>
    </citation>
    <scope>NUCLEOTIDE SEQUENCE</scope>
    <source>
        <strain evidence="2">NBRC 111898</strain>
    </source>
</reference>
<dbReference type="RefSeq" id="WP_285663001.1">
    <property type="nucleotide sequence ID" value="NZ_BSTX01000002.1"/>
</dbReference>
<name>A0A9W6SKY6_9ACTN</name>
<keyword evidence="1" id="KW-0732">Signal</keyword>
<organism evidence="2 3">
    <name type="scientific">Actinorhabdospora filicis</name>
    <dbReference type="NCBI Taxonomy" id="1785913"/>
    <lineage>
        <taxon>Bacteria</taxon>
        <taxon>Bacillati</taxon>
        <taxon>Actinomycetota</taxon>
        <taxon>Actinomycetes</taxon>
        <taxon>Micromonosporales</taxon>
        <taxon>Micromonosporaceae</taxon>
        <taxon>Actinorhabdospora</taxon>
    </lineage>
</organism>
<accession>A0A9W6SKY6</accession>
<keyword evidence="3" id="KW-1185">Reference proteome</keyword>
<feature type="signal peptide" evidence="1">
    <location>
        <begin position="1"/>
        <end position="32"/>
    </location>
</feature>
<comment type="caution">
    <text evidence="2">The sequence shown here is derived from an EMBL/GenBank/DDBJ whole genome shotgun (WGS) entry which is preliminary data.</text>
</comment>
<sequence length="130" mass="13300">MALLSAGRIAAAFGATAIATTALLSAPVAAQAAVTCNATYAQLDLPSRSAGWTVVCDGTATIYVDAQVWYESTQELVTLPGAGAHVVQAGQTWNVWTQDSTHTGAADHGVVHIVKDNGNGPATPLAHVFQ</sequence>
<proteinExistence type="predicted"/>
<evidence type="ECO:0000313" key="3">
    <source>
        <dbReference type="Proteomes" id="UP001165079"/>
    </source>
</evidence>
<dbReference type="Proteomes" id="UP001165079">
    <property type="component" value="Unassembled WGS sequence"/>
</dbReference>
<evidence type="ECO:0000313" key="2">
    <source>
        <dbReference type="EMBL" id="GLZ77820.1"/>
    </source>
</evidence>